<name>A0ABW2DQH0_9BACT</name>
<comment type="caution">
    <text evidence="1">The sequence shown here is derived from an EMBL/GenBank/DDBJ whole genome shotgun (WGS) entry which is preliminary data.</text>
</comment>
<gene>
    <name evidence="1" type="ORF">ACFQHR_14975</name>
</gene>
<sequence length="187" mass="21769">MNLFYTLLKQAKDENKPVTLREQGPDGSKFYFGYLLDYNDDTISVRAITSQGLPNGILILKSSDLFGVDFDDIYLRRLEIKEANLRKLYADTTVPAMFHIGNCSIEEILEQAKKEEQLIYLSLYQDIGLYGFIRELTDSEFLMEVYNTSGEYDGMSVHLIENVKNINWDDEDTRIVRILWEKQKANR</sequence>
<organism evidence="1 2">
    <name type="scientific">Rufibacter roseus</name>
    <dbReference type="NCBI Taxonomy" id="1567108"/>
    <lineage>
        <taxon>Bacteria</taxon>
        <taxon>Pseudomonadati</taxon>
        <taxon>Bacteroidota</taxon>
        <taxon>Cytophagia</taxon>
        <taxon>Cytophagales</taxon>
        <taxon>Hymenobacteraceae</taxon>
        <taxon>Rufibacter</taxon>
    </lineage>
</organism>
<dbReference type="Proteomes" id="UP001596405">
    <property type="component" value="Unassembled WGS sequence"/>
</dbReference>
<evidence type="ECO:0008006" key="3">
    <source>
        <dbReference type="Google" id="ProtNLM"/>
    </source>
</evidence>
<dbReference type="EMBL" id="JBHSYQ010000008">
    <property type="protein sequence ID" value="MFC6998939.1"/>
    <property type="molecule type" value="Genomic_DNA"/>
</dbReference>
<evidence type="ECO:0000313" key="1">
    <source>
        <dbReference type="EMBL" id="MFC6998939.1"/>
    </source>
</evidence>
<protein>
    <recommendedName>
        <fullName evidence="3">Ribosome maturation factor RimM</fullName>
    </recommendedName>
</protein>
<accession>A0ABW2DQH0</accession>
<reference evidence="2" key="1">
    <citation type="journal article" date="2019" name="Int. J. Syst. Evol. Microbiol.">
        <title>The Global Catalogue of Microorganisms (GCM) 10K type strain sequencing project: providing services to taxonomists for standard genome sequencing and annotation.</title>
        <authorList>
            <consortium name="The Broad Institute Genomics Platform"/>
            <consortium name="The Broad Institute Genome Sequencing Center for Infectious Disease"/>
            <person name="Wu L."/>
            <person name="Ma J."/>
        </authorList>
    </citation>
    <scope>NUCLEOTIDE SEQUENCE [LARGE SCALE GENOMIC DNA]</scope>
    <source>
        <strain evidence="2">CGMCC 4.7393</strain>
    </source>
</reference>
<keyword evidence="2" id="KW-1185">Reference proteome</keyword>
<dbReference type="RefSeq" id="WP_066624010.1">
    <property type="nucleotide sequence ID" value="NZ_JBHSYQ010000008.1"/>
</dbReference>
<proteinExistence type="predicted"/>
<evidence type="ECO:0000313" key="2">
    <source>
        <dbReference type="Proteomes" id="UP001596405"/>
    </source>
</evidence>